<dbReference type="InterPro" id="IPR032792">
    <property type="entry name" value="AGL_glucanoTrfase"/>
</dbReference>
<comment type="function">
    <text evidence="3">Multifunctional enzyme acting as 1,4-alpha-D-glucan:1,4-alpha-D-glucan 4-alpha-D-glycosyltransferase and amylo-1,6-glucosidase in glycogen degradation.</text>
</comment>
<dbReference type="Gene3D" id="3.20.20.80">
    <property type="entry name" value="Glycosidases"/>
    <property type="match status" value="2"/>
</dbReference>
<keyword evidence="8" id="KW-0963">Cytoplasm</keyword>
<proteinExistence type="inferred from homology"/>
<evidence type="ECO:0000256" key="16">
    <source>
        <dbReference type="ARBA" id="ARBA00031477"/>
    </source>
</evidence>
<evidence type="ECO:0000313" key="23">
    <source>
        <dbReference type="Proteomes" id="UP001448207"/>
    </source>
</evidence>
<evidence type="ECO:0000256" key="11">
    <source>
        <dbReference type="ARBA" id="ARBA00022801"/>
    </source>
</evidence>
<keyword evidence="23" id="KW-1185">Reference proteome</keyword>
<evidence type="ECO:0000256" key="3">
    <source>
        <dbReference type="ARBA" id="ARBA00003530"/>
    </source>
</evidence>
<evidence type="ECO:0000256" key="9">
    <source>
        <dbReference type="ARBA" id="ARBA00022676"/>
    </source>
</evidence>
<organism evidence="22 23">
    <name type="scientific">Phycomyces blakesleeanus</name>
    <dbReference type="NCBI Taxonomy" id="4837"/>
    <lineage>
        <taxon>Eukaryota</taxon>
        <taxon>Fungi</taxon>
        <taxon>Fungi incertae sedis</taxon>
        <taxon>Mucoromycota</taxon>
        <taxon>Mucoromycotina</taxon>
        <taxon>Mucoromycetes</taxon>
        <taxon>Mucorales</taxon>
        <taxon>Phycomycetaceae</taxon>
        <taxon>Phycomyces</taxon>
    </lineage>
</organism>
<evidence type="ECO:0000256" key="2">
    <source>
        <dbReference type="ARBA" id="ARBA00000927"/>
    </source>
</evidence>
<dbReference type="Proteomes" id="UP001448207">
    <property type="component" value="Unassembled WGS sequence"/>
</dbReference>
<dbReference type="InterPro" id="IPR008928">
    <property type="entry name" value="6-hairpin_glycosidase_sf"/>
</dbReference>
<dbReference type="PANTHER" id="PTHR10569">
    <property type="entry name" value="GLYCOGEN DEBRANCHING ENZYME"/>
    <property type="match status" value="1"/>
</dbReference>
<feature type="domain" description="Glycogen debranching enzyme C-terminal" evidence="18">
    <location>
        <begin position="1102"/>
        <end position="1549"/>
    </location>
</feature>
<evidence type="ECO:0000256" key="17">
    <source>
        <dbReference type="SAM" id="MobiDB-lite"/>
    </source>
</evidence>
<feature type="domain" description="Eukaryotic glycogen debranching enzyme N-terminal" evidence="19">
    <location>
        <begin position="102"/>
        <end position="182"/>
    </location>
</feature>
<evidence type="ECO:0000313" key="22">
    <source>
        <dbReference type="EMBL" id="KAL0096646.1"/>
    </source>
</evidence>
<keyword evidence="11" id="KW-0378">Hydrolase</keyword>
<dbReference type="EC" id="3.2.1.33" evidence="6"/>
<evidence type="ECO:0000256" key="7">
    <source>
        <dbReference type="ARBA" id="ARBA00020723"/>
    </source>
</evidence>
<dbReference type="CDD" id="cd11327">
    <property type="entry name" value="AmyAc_Glg_debranch_2"/>
    <property type="match status" value="1"/>
</dbReference>
<feature type="domain" description="Glycogen debranching enzyme glucanotransferase" evidence="20">
    <location>
        <begin position="190"/>
        <end position="633"/>
    </location>
</feature>
<dbReference type="Gene3D" id="1.50.10.10">
    <property type="match status" value="1"/>
</dbReference>
<name>A0ABR3BEQ7_PHYBL</name>
<evidence type="ECO:0000256" key="14">
    <source>
        <dbReference type="ARBA" id="ARBA00023295"/>
    </source>
</evidence>
<keyword evidence="9" id="KW-0328">Glycosyltransferase</keyword>
<reference evidence="22 23" key="1">
    <citation type="submission" date="2024-04" db="EMBL/GenBank/DDBJ databases">
        <title>Symmetric and asymmetric DNA N6-adenine methylation regulates different biological responses in Mucorales.</title>
        <authorList>
            <consortium name="Lawrence Berkeley National Laboratory"/>
            <person name="Lax C."/>
            <person name="Mondo S.J."/>
            <person name="Osorio-Concepcion M."/>
            <person name="Muszewska A."/>
            <person name="Corrochano-Luque M."/>
            <person name="Gutierrez G."/>
            <person name="Riley R."/>
            <person name="Lipzen A."/>
            <person name="Guo J."/>
            <person name="Hundley H."/>
            <person name="Amirebrahimi M."/>
            <person name="Ng V."/>
            <person name="Lorenzo-Gutierrez D."/>
            <person name="Binder U."/>
            <person name="Yang J."/>
            <person name="Song Y."/>
            <person name="Canovas D."/>
            <person name="Navarro E."/>
            <person name="Freitag M."/>
            <person name="Gabaldon T."/>
            <person name="Grigoriev I.V."/>
            <person name="Corrochano L.M."/>
            <person name="Nicolas F.E."/>
            <person name="Garre V."/>
        </authorList>
    </citation>
    <scope>NUCLEOTIDE SEQUENCE [LARGE SCALE GENOMIC DNA]</scope>
    <source>
        <strain evidence="22 23">L51</strain>
    </source>
</reference>
<evidence type="ECO:0000256" key="12">
    <source>
        <dbReference type="ARBA" id="ARBA00023056"/>
    </source>
</evidence>
<evidence type="ECO:0000259" key="18">
    <source>
        <dbReference type="Pfam" id="PF06202"/>
    </source>
</evidence>
<dbReference type="Pfam" id="PF06202">
    <property type="entry name" value="GDE_C"/>
    <property type="match status" value="1"/>
</dbReference>
<evidence type="ECO:0000256" key="5">
    <source>
        <dbReference type="ARBA" id="ARBA00012560"/>
    </source>
</evidence>
<protein>
    <recommendedName>
        <fullName evidence="7">Glycogen debranching enzyme</fullName>
        <ecNumber evidence="5">2.4.1.25</ecNumber>
        <ecNumber evidence="6">3.2.1.33</ecNumber>
    </recommendedName>
    <alternativeName>
        <fullName evidence="16">Glycogen debrancher</fullName>
    </alternativeName>
</protein>
<evidence type="ECO:0000256" key="10">
    <source>
        <dbReference type="ARBA" id="ARBA00022679"/>
    </source>
</evidence>
<feature type="region of interest" description="Disordered" evidence="17">
    <location>
        <begin position="1"/>
        <end position="43"/>
    </location>
</feature>
<dbReference type="Pfam" id="PF14701">
    <property type="entry name" value="hDGE_amylase"/>
    <property type="match status" value="1"/>
</dbReference>
<evidence type="ECO:0000256" key="1">
    <source>
        <dbReference type="ARBA" id="ARBA00000439"/>
    </source>
</evidence>
<accession>A0ABR3BEQ7</accession>
<evidence type="ECO:0000259" key="19">
    <source>
        <dbReference type="Pfam" id="PF14699"/>
    </source>
</evidence>
<dbReference type="EC" id="2.4.1.25" evidence="5"/>
<gene>
    <name evidence="22" type="ORF">J3Q64DRAFT_1669536</name>
</gene>
<dbReference type="InterPro" id="IPR032788">
    <property type="entry name" value="AGL_central"/>
</dbReference>
<dbReference type="Pfam" id="PF14699">
    <property type="entry name" value="hGDE_N"/>
    <property type="match status" value="1"/>
</dbReference>
<evidence type="ECO:0000259" key="20">
    <source>
        <dbReference type="Pfam" id="PF14701"/>
    </source>
</evidence>
<dbReference type="InterPro" id="IPR029436">
    <property type="entry name" value="AGL_euk_N"/>
</dbReference>
<comment type="catalytic activity">
    <reaction evidence="2">
        <text>Hydrolysis of (1-&gt;6)-alpha-D-glucosidic branch linkages in glycogen phosphorylase limit dextrin.</text>
        <dbReference type="EC" id="3.2.1.33"/>
    </reaction>
</comment>
<feature type="domain" description="Glycogen debranching enzyme central" evidence="21">
    <location>
        <begin position="785"/>
        <end position="1021"/>
    </location>
</feature>
<dbReference type="NCBIfam" id="TIGR01531">
    <property type="entry name" value="glyc_debranch"/>
    <property type="match status" value="1"/>
</dbReference>
<dbReference type="InterPro" id="IPR012341">
    <property type="entry name" value="6hp_glycosidase-like_sf"/>
</dbReference>
<dbReference type="InterPro" id="IPR006421">
    <property type="entry name" value="Glycogen_debranch_met"/>
</dbReference>
<dbReference type="InterPro" id="IPR010401">
    <property type="entry name" value="AGL/Gdb1"/>
</dbReference>
<keyword evidence="14" id="KW-0326">Glycosidase</keyword>
<evidence type="ECO:0000256" key="6">
    <source>
        <dbReference type="ARBA" id="ARBA00012778"/>
    </source>
</evidence>
<dbReference type="SUPFAM" id="SSF48208">
    <property type="entry name" value="Six-hairpin glycosidases"/>
    <property type="match status" value="1"/>
</dbReference>
<keyword evidence="13" id="KW-0511">Multifunctional enzyme</keyword>
<dbReference type="SUPFAM" id="SSF51445">
    <property type="entry name" value="(Trans)glycosidases"/>
    <property type="match status" value="1"/>
</dbReference>
<dbReference type="PANTHER" id="PTHR10569:SF2">
    <property type="entry name" value="GLYCOGEN DEBRANCHING ENZYME"/>
    <property type="match status" value="1"/>
</dbReference>
<dbReference type="Pfam" id="PF14702">
    <property type="entry name" value="hGDE_central"/>
    <property type="match status" value="1"/>
</dbReference>
<evidence type="ECO:0000256" key="15">
    <source>
        <dbReference type="ARBA" id="ARBA00025780"/>
    </source>
</evidence>
<evidence type="ECO:0000256" key="8">
    <source>
        <dbReference type="ARBA" id="ARBA00022490"/>
    </source>
</evidence>
<dbReference type="InterPro" id="IPR032790">
    <property type="entry name" value="GDE_C"/>
</dbReference>
<evidence type="ECO:0000259" key="21">
    <source>
        <dbReference type="Pfam" id="PF14702"/>
    </source>
</evidence>
<keyword evidence="10" id="KW-0808">Transferase</keyword>
<evidence type="ECO:0000256" key="4">
    <source>
        <dbReference type="ARBA" id="ARBA00004496"/>
    </source>
</evidence>
<dbReference type="EMBL" id="JBCLYO010000001">
    <property type="protein sequence ID" value="KAL0096646.1"/>
    <property type="molecule type" value="Genomic_DNA"/>
</dbReference>
<comment type="subcellular location">
    <subcellularLocation>
        <location evidence="4">Cytoplasm</location>
    </subcellularLocation>
</comment>
<comment type="similarity">
    <text evidence="15">Belongs to the glycogen debranching enzyme family.</text>
</comment>
<comment type="catalytic activity">
    <reaction evidence="1">
        <text>Transfers a segment of a (1-&gt;4)-alpha-D-glucan to a new position in an acceptor, which may be glucose or a (1-&gt;4)-alpha-D-glucan.</text>
        <dbReference type="EC" id="2.4.1.25"/>
    </reaction>
</comment>
<comment type="caution">
    <text evidence="22">The sequence shown here is derived from an EMBL/GenBank/DDBJ whole genome shotgun (WGS) entry which is preliminary data.</text>
</comment>
<feature type="compositionally biased region" description="Low complexity" evidence="17">
    <location>
        <begin position="30"/>
        <end position="43"/>
    </location>
</feature>
<keyword evidence="12" id="KW-0320">Glycogen biosynthesis</keyword>
<evidence type="ECO:0000256" key="13">
    <source>
        <dbReference type="ARBA" id="ARBA00023268"/>
    </source>
</evidence>
<sequence>MTAKTSSNSTNTPKEGAKPSRNNSQKDGSKSTPTSSSSGLTETIQSVDLEAKLDSKSVIAKIGTTVPKIESAGISSEIPLLYAITLSDDGSPEDKKAVCKTPGTSAAGGHPTLCTNYPVKGAFDRHSFHPIPFVTDEKLLGAYCDVEVINPGVYEYRVEYTNNTKKQVSTSGFIVAEPRLTIETKDGKKPLPLDALMALSVVPKWMGPVTEWKKQLDMIHSGGYNMIHFVPMQKRGSSDSPYSISNQLAFADDLFNSKDVKKSDKEKLAIVESTLRRIQKDYGILCLSDVVWNHTSDTSPFLLEHPEAGYNLHNSPHIVPAYELDTAFIELSVNMEEAGLPRNITSERDVDIIMSYAAKHTIPALKLYEYLVLNVTEQKETFKKALLEKIKCDPRKYLGRRDLGHLSLKEQADILSEDAVKNGSPGKRFNKSVDLSHALSFVLALNGIHTIDTVGGQEDKLVEKYGHILDEYNLPYYKIYDENVSAAISNIKSRLSYTRLDQNGPKFGEITKSSPIVESYFTRLQDKDNKHPPGSMQLANNGWIWNADPMNDFAGPNSQAYLRREVIIWGDCVKLRYGKSPKENPWLWNHMREYTEQVANMFQGIRIDNCHSTPIPVAEYLLDAARKIQPDLYVLAELFTGSPDTDNLFVSRLGIHSLIREAMQAWDTHELSRLVHRHGGKPVGSMDEDMTWRCVPYEREEYDQVYYIPVSHGSMPRALFMDCTHDNETPFQKRLAEDTLPNAAIVAFSDCATGSVKGYDEIYPRLLDIVGEHRHYSTKNTKYAGIVEVKSKLQKLHLDMSIQGYTEVHVHQENDYLLVHRQSPGSQEGYLLISRTAFPNASTGISPIRLRKTQATFVLGASLKIDGHKVVDETILSGLPSHVETIPSPDFEHYEDEKGSYTLVVLPQSFTPGSIYVLKTSIGDVYKNAREIIRTMDDAVVKDLDLLDCNVALYRCESEEMDATGGDGVYNVSGYGKFVYAGLQGFMSALTPIIINNDLGHPVCNNLREGKWMLDYVVNRLERQHEQYPHLKPLSDWFNSRFDVVKQMPDFLVPKYFAMTIQTAYDKIYTHALACMSPLVQNGDQFLKQLALCSVQMYGQVPSAGLHPTKSGPCLAAGLPHFTTGAFRTWGRDVFISLRGLLLVTGQFGAAKNHIVSFGSSLKHGLIPNLLDAVRVPRYNARDAAWFFMQAIQDYYNMAPDGPSILTTKVLRRFPKDDRFVPVEEGYQYASTIGEIMQEILQRHAQGIHFREYNAGEAIDRQMKDQGFNIDIDVDWETGVLVGGNEFNCGTWMDKMGESERAHNKGFPGTSRDGAPIEITGLLKSALRFVLELYKKKEFAWTSVQVNGKALSYQHWNDLLQKNFERIYYVPKDPSEDHAYDIDPRIVHRRGIYKDVWKAAKPYTEYQLRCNFPVAMTVAPELFDEEHAAECLRFTKNILVGPLGMSTLDPADREYHPYYFNSDDSDDFLVAKGRNYHQGPEWIWPLGYYLRSVYIFNAMPPQSIARILRAHREEIATNPWRGLAELTNKNGEKCWDSCDTQAWSASTLLDLLQGMIEGA</sequence>
<dbReference type="InterPro" id="IPR017853">
    <property type="entry name" value="GH"/>
</dbReference>
<feature type="compositionally biased region" description="Polar residues" evidence="17">
    <location>
        <begin position="1"/>
        <end position="13"/>
    </location>
</feature>